<keyword evidence="1" id="KW-1133">Transmembrane helix</keyword>
<keyword evidence="4" id="KW-1185">Reference proteome</keyword>
<keyword evidence="3" id="KW-0808">Transferase</keyword>
<keyword evidence="3" id="KW-0012">Acyltransferase</keyword>
<dbReference type="InterPro" id="IPR050879">
    <property type="entry name" value="Acyltransferase_3"/>
</dbReference>
<proteinExistence type="predicted"/>
<dbReference type="GO" id="GO:0016787">
    <property type="term" value="F:hydrolase activity"/>
    <property type="evidence" value="ECO:0007669"/>
    <property type="project" value="UniProtKB-KW"/>
</dbReference>
<gene>
    <name evidence="3" type="ORF">SAMN05216266_101711</name>
</gene>
<dbReference type="GO" id="GO:0016020">
    <property type="term" value="C:membrane"/>
    <property type="evidence" value="ECO:0007669"/>
    <property type="project" value="TreeGrafter"/>
</dbReference>
<keyword evidence="1" id="KW-0812">Transmembrane</keyword>
<feature type="transmembrane region" description="Helical" evidence="1">
    <location>
        <begin position="244"/>
        <end position="263"/>
    </location>
</feature>
<name>A0A1I0W3B6_9PSEU</name>
<evidence type="ECO:0000313" key="4">
    <source>
        <dbReference type="Proteomes" id="UP000243799"/>
    </source>
</evidence>
<feature type="transmembrane region" description="Helical" evidence="1">
    <location>
        <begin position="323"/>
        <end position="344"/>
    </location>
</feature>
<feature type="transmembrane region" description="Helical" evidence="1">
    <location>
        <begin position="269"/>
        <end position="287"/>
    </location>
</feature>
<feature type="transmembrane region" description="Helical" evidence="1">
    <location>
        <begin position="215"/>
        <end position="237"/>
    </location>
</feature>
<dbReference type="Pfam" id="PF01757">
    <property type="entry name" value="Acyl_transf_3"/>
    <property type="match status" value="1"/>
</dbReference>
<dbReference type="InterPro" id="IPR002656">
    <property type="entry name" value="Acyl_transf_3_dom"/>
</dbReference>
<protein>
    <submittedName>
        <fullName evidence="3">Peptidoglycan/LPS O-acetylase OafA/YrhL, contains acyltransferase and SGNH-hydrolase domains</fullName>
    </submittedName>
</protein>
<accession>A0A1I0W3B6</accession>
<organism evidence="3 4">
    <name type="scientific">Amycolatopsis marina</name>
    <dbReference type="NCBI Taxonomy" id="490629"/>
    <lineage>
        <taxon>Bacteria</taxon>
        <taxon>Bacillati</taxon>
        <taxon>Actinomycetota</taxon>
        <taxon>Actinomycetes</taxon>
        <taxon>Pseudonocardiales</taxon>
        <taxon>Pseudonocardiaceae</taxon>
        <taxon>Amycolatopsis</taxon>
    </lineage>
</organism>
<evidence type="ECO:0000256" key="1">
    <source>
        <dbReference type="SAM" id="Phobius"/>
    </source>
</evidence>
<evidence type="ECO:0000259" key="2">
    <source>
        <dbReference type="Pfam" id="PF01757"/>
    </source>
</evidence>
<keyword evidence="1" id="KW-0472">Membrane</keyword>
<keyword evidence="3" id="KW-0378">Hydrolase</keyword>
<feature type="transmembrane region" description="Helical" evidence="1">
    <location>
        <begin position="294"/>
        <end position="317"/>
    </location>
</feature>
<reference evidence="4" key="1">
    <citation type="submission" date="2016-10" db="EMBL/GenBank/DDBJ databases">
        <authorList>
            <person name="Varghese N."/>
            <person name="Submissions S."/>
        </authorList>
    </citation>
    <scope>NUCLEOTIDE SEQUENCE [LARGE SCALE GENOMIC DNA]</scope>
    <source>
        <strain evidence="4">CGMCC 4.3568</strain>
    </source>
</reference>
<dbReference type="GO" id="GO:0000271">
    <property type="term" value="P:polysaccharide biosynthetic process"/>
    <property type="evidence" value="ECO:0007669"/>
    <property type="project" value="TreeGrafter"/>
</dbReference>
<sequence length="379" mass="42100">MSTSRHRPAARDHADPNTGFAWLRMIGATLVVIDHSSPLVHPERLTVFPASWQASPGYIALMAFFAMSGYQISDSWARDSSWWRFSARRLLRILPPLLVVVMVTVFVIGPIFTVLTTADYWANIQTWRYLVGTSLLLLLQHSLPGVFVDNPYPWSVNGSLWTLPMELIGYGIVLVVGLVIAFGVTRLVILPLLAGLVVLDGMFQATFGYNGDAGSLLSVPTGSLVSFMVPFVIGMAIHTFRDRIPLRPLAASILFVAWIGAHWTPLDRYLLPAAAGYGAIVLAHHWPRRLEVDGWLIFGSYGMYIWAFPVQQMIIHAGVRDQWVLMALAVPISYICGVLSWLLVEAPTQKLRRFLRAPRPVLPPDAAEVTQPIARVRAP</sequence>
<dbReference type="PANTHER" id="PTHR23028:SF53">
    <property type="entry name" value="ACYL_TRANSF_3 DOMAIN-CONTAINING PROTEIN"/>
    <property type="match status" value="1"/>
</dbReference>
<feature type="domain" description="Acyltransferase 3" evidence="2">
    <location>
        <begin position="19"/>
        <end position="339"/>
    </location>
</feature>
<dbReference type="PANTHER" id="PTHR23028">
    <property type="entry name" value="ACETYLTRANSFERASE"/>
    <property type="match status" value="1"/>
</dbReference>
<dbReference type="Proteomes" id="UP000243799">
    <property type="component" value="Unassembled WGS sequence"/>
</dbReference>
<dbReference type="AlphaFoldDB" id="A0A1I0W3B6"/>
<feature type="transmembrane region" description="Helical" evidence="1">
    <location>
        <begin position="192"/>
        <end position="209"/>
    </location>
</feature>
<dbReference type="RefSeq" id="WP_281245655.1">
    <property type="nucleotide sequence ID" value="NZ_FOKG01000001.1"/>
</dbReference>
<dbReference type="EMBL" id="FOKG01000001">
    <property type="protein sequence ID" value="SFA83235.1"/>
    <property type="molecule type" value="Genomic_DNA"/>
</dbReference>
<feature type="transmembrane region" description="Helical" evidence="1">
    <location>
        <begin position="20"/>
        <end position="40"/>
    </location>
</feature>
<dbReference type="GO" id="GO:0016747">
    <property type="term" value="F:acyltransferase activity, transferring groups other than amino-acyl groups"/>
    <property type="evidence" value="ECO:0007669"/>
    <property type="project" value="InterPro"/>
</dbReference>
<feature type="transmembrane region" description="Helical" evidence="1">
    <location>
        <begin position="167"/>
        <end position="185"/>
    </location>
</feature>
<feature type="transmembrane region" description="Helical" evidence="1">
    <location>
        <begin position="52"/>
        <end position="73"/>
    </location>
</feature>
<dbReference type="STRING" id="490629.SAMN05216266_101711"/>
<evidence type="ECO:0000313" key="3">
    <source>
        <dbReference type="EMBL" id="SFA83235.1"/>
    </source>
</evidence>
<feature type="transmembrane region" description="Helical" evidence="1">
    <location>
        <begin position="93"/>
        <end position="115"/>
    </location>
</feature>